<accession>A0A543B3R0</accession>
<evidence type="ECO:0000313" key="1">
    <source>
        <dbReference type="EMBL" id="TQL79471.1"/>
    </source>
</evidence>
<dbReference type="Proteomes" id="UP000317043">
    <property type="component" value="Unassembled WGS sequence"/>
</dbReference>
<dbReference type="AlphaFoldDB" id="A0A543B3R0"/>
<dbReference type="EMBL" id="VFOW01000001">
    <property type="protein sequence ID" value="TQL79471.1"/>
    <property type="molecule type" value="Genomic_DNA"/>
</dbReference>
<name>A0A543B3R0_9ACTN</name>
<keyword evidence="2" id="KW-1185">Reference proteome</keyword>
<organism evidence="1 2">
    <name type="scientific">Stackebrandtia endophytica</name>
    <dbReference type="NCBI Taxonomy" id="1496996"/>
    <lineage>
        <taxon>Bacteria</taxon>
        <taxon>Bacillati</taxon>
        <taxon>Actinomycetota</taxon>
        <taxon>Actinomycetes</taxon>
        <taxon>Glycomycetales</taxon>
        <taxon>Glycomycetaceae</taxon>
        <taxon>Stackebrandtia</taxon>
    </lineage>
</organism>
<comment type="caution">
    <text evidence="1">The sequence shown here is derived from an EMBL/GenBank/DDBJ whole genome shotgun (WGS) entry which is preliminary data.</text>
</comment>
<evidence type="ECO:0000313" key="2">
    <source>
        <dbReference type="Proteomes" id="UP000317043"/>
    </source>
</evidence>
<protein>
    <submittedName>
        <fullName evidence="1">Uncharacterized protein</fullName>
    </submittedName>
</protein>
<reference evidence="1 2" key="1">
    <citation type="submission" date="2019-06" db="EMBL/GenBank/DDBJ databases">
        <title>Sequencing the genomes of 1000 actinobacteria strains.</title>
        <authorList>
            <person name="Klenk H.-P."/>
        </authorList>
    </citation>
    <scope>NUCLEOTIDE SEQUENCE [LARGE SCALE GENOMIC DNA]</scope>
    <source>
        <strain evidence="1 2">DSM 45928</strain>
    </source>
</reference>
<dbReference type="InParanoid" id="A0A543B3R0"/>
<proteinExistence type="predicted"/>
<sequence>MVDINRQVDITDVLVLITDNGADPATENDFSVRLHSVNHAFGYRVSRHSQLAVALNLSRHLSVPAILPGPGLNNTRWWMAQPDGEHRLVTLNDSALSQGRHQVDELVTSPPPASTFRGTDGVAHQQVQAFRQLP</sequence>
<gene>
    <name evidence="1" type="ORF">FB566_5079</name>
</gene>